<keyword evidence="3 9" id="KW-0479">Metal-binding</keyword>
<keyword evidence="11" id="KW-1185">Reference proteome</keyword>
<organism evidence="10 11">
    <name type="scientific">Salsuginibacillus halophilus</name>
    <dbReference type="NCBI Taxonomy" id="517424"/>
    <lineage>
        <taxon>Bacteria</taxon>
        <taxon>Bacillati</taxon>
        <taxon>Bacillota</taxon>
        <taxon>Bacilli</taxon>
        <taxon>Bacillales</taxon>
        <taxon>Bacillaceae</taxon>
        <taxon>Salsuginibacillus</taxon>
    </lineage>
</organism>
<name>A0A2P8HLJ3_9BACI</name>
<dbReference type="Gene3D" id="3.50.30.50">
    <property type="entry name" value="Putative cyclase"/>
    <property type="match status" value="1"/>
</dbReference>
<gene>
    <name evidence="9" type="primary">kynB</name>
    <name evidence="10" type="ORF">B0H94_105229</name>
</gene>
<evidence type="ECO:0000256" key="6">
    <source>
        <dbReference type="ARBA" id="ARBA00023079"/>
    </source>
</evidence>
<comment type="pathway">
    <text evidence="8 9">Amino-acid degradation; L-tryptophan degradation via kynurenine pathway; L-kynurenine from L-tryptophan: step 2/2.</text>
</comment>
<keyword evidence="5 9" id="KW-0862">Zinc</keyword>
<proteinExistence type="inferred from homology"/>
<dbReference type="FunFam" id="3.50.30.50:FF:000001">
    <property type="entry name" value="Kynurenine formamidase"/>
    <property type="match status" value="1"/>
</dbReference>
<evidence type="ECO:0000313" key="11">
    <source>
        <dbReference type="Proteomes" id="UP000242310"/>
    </source>
</evidence>
<dbReference type="InterPro" id="IPR007325">
    <property type="entry name" value="KFase/CYL"/>
</dbReference>
<accession>A0A2P8HLJ3</accession>
<feature type="binding site" evidence="9">
    <location>
        <position position="170"/>
    </location>
    <ligand>
        <name>Zn(2+)</name>
        <dbReference type="ChEBI" id="CHEBI:29105"/>
        <label>1</label>
    </ligand>
</feature>
<evidence type="ECO:0000256" key="5">
    <source>
        <dbReference type="ARBA" id="ARBA00022833"/>
    </source>
</evidence>
<dbReference type="PANTHER" id="PTHR31118:SF32">
    <property type="entry name" value="KYNURENINE FORMAMIDASE"/>
    <property type="match status" value="1"/>
</dbReference>
<evidence type="ECO:0000256" key="8">
    <source>
        <dbReference type="ARBA" id="ARBA00060547"/>
    </source>
</evidence>
<dbReference type="GO" id="GO:0019441">
    <property type="term" value="P:L-tryptophan catabolic process to kynurenine"/>
    <property type="evidence" value="ECO:0007669"/>
    <property type="project" value="UniProtKB-UniRule"/>
</dbReference>
<dbReference type="GO" id="GO:0004328">
    <property type="term" value="F:formamidase activity"/>
    <property type="evidence" value="ECO:0007669"/>
    <property type="project" value="InterPro"/>
</dbReference>
<keyword evidence="6 9" id="KW-0823">Tryptophan catabolism</keyword>
<comment type="cofactor">
    <cofactor evidence="9">
        <name>Zn(2+)</name>
        <dbReference type="ChEBI" id="CHEBI:29105"/>
    </cofactor>
    <text evidence="9">Binds 2 zinc ions per subunit.</text>
</comment>
<keyword evidence="4 9" id="KW-0378">Hydrolase</keyword>
<dbReference type="SUPFAM" id="SSF102198">
    <property type="entry name" value="Putative cyclase"/>
    <property type="match status" value="1"/>
</dbReference>
<dbReference type="EMBL" id="PYAV01000005">
    <property type="protein sequence ID" value="PSL47073.1"/>
    <property type="molecule type" value="Genomic_DNA"/>
</dbReference>
<dbReference type="InterPro" id="IPR017484">
    <property type="entry name" value="Kynurenine_formamidase_bac"/>
</dbReference>
<comment type="caution">
    <text evidence="10">The sequence shown here is derived from an EMBL/GenBank/DDBJ whole genome shotgun (WGS) entry which is preliminary data.</text>
</comment>
<evidence type="ECO:0000256" key="7">
    <source>
        <dbReference type="ARBA" id="ARBA00048496"/>
    </source>
</evidence>
<evidence type="ECO:0000256" key="4">
    <source>
        <dbReference type="ARBA" id="ARBA00022801"/>
    </source>
</evidence>
<comment type="catalytic activity">
    <reaction evidence="7 9">
        <text>N-formyl-L-kynurenine + H2O = L-kynurenine + formate + H(+)</text>
        <dbReference type="Rhea" id="RHEA:13009"/>
        <dbReference type="ChEBI" id="CHEBI:15377"/>
        <dbReference type="ChEBI" id="CHEBI:15378"/>
        <dbReference type="ChEBI" id="CHEBI:15740"/>
        <dbReference type="ChEBI" id="CHEBI:57959"/>
        <dbReference type="ChEBI" id="CHEBI:58629"/>
        <dbReference type="EC" id="3.5.1.9"/>
    </reaction>
</comment>
<dbReference type="Proteomes" id="UP000242310">
    <property type="component" value="Unassembled WGS sequence"/>
</dbReference>
<evidence type="ECO:0000256" key="1">
    <source>
        <dbReference type="ARBA" id="ARBA00002204"/>
    </source>
</evidence>
<evidence type="ECO:0000256" key="2">
    <source>
        <dbReference type="ARBA" id="ARBA00011738"/>
    </source>
</evidence>
<dbReference type="InterPro" id="IPR037175">
    <property type="entry name" value="KFase_sf"/>
</dbReference>
<dbReference type="PANTHER" id="PTHR31118">
    <property type="entry name" value="CYCLASE-LIKE PROTEIN 2"/>
    <property type="match status" value="1"/>
</dbReference>
<dbReference type="HAMAP" id="MF_01969">
    <property type="entry name" value="KynB"/>
    <property type="match status" value="1"/>
</dbReference>
<dbReference type="UniPathway" id="UPA00333">
    <property type="reaction ID" value="UER00454"/>
</dbReference>
<evidence type="ECO:0000256" key="3">
    <source>
        <dbReference type="ARBA" id="ARBA00022723"/>
    </source>
</evidence>
<feature type="binding site" evidence="9">
    <location>
        <position position="17"/>
    </location>
    <ligand>
        <name>substrate</name>
    </ligand>
</feature>
<comment type="similarity">
    <text evidence="9">Belongs to the Cyclase 1 superfamily. KynB family.</text>
</comment>
<feature type="binding site" evidence="9">
    <location>
        <position position="158"/>
    </location>
    <ligand>
        <name>Zn(2+)</name>
        <dbReference type="ChEBI" id="CHEBI:29105"/>
        <label>2</label>
    </ligand>
</feature>
<feature type="binding site" evidence="9">
    <location>
        <position position="47"/>
    </location>
    <ligand>
        <name>Zn(2+)</name>
        <dbReference type="ChEBI" id="CHEBI:29105"/>
        <label>1</label>
    </ligand>
</feature>
<feature type="binding site" evidence="9">
    <location>
        <position position="53"/>
    </location>
    <ligand>
        <name>Zn(2+)</name>
        <dbReference type="ChEBI" id="CHEBI:29105"/>
        <label>1</label>
    </ligand>
</feature>
<feature type="binding site" evidence="9">
    <location>
        <position position="51"/>
    </location>
    <ligand>
        <name>Zn(2+)</name>
        <dbReference type="ChEBI" id="CHEBI:29105"/>
        <label>1</label>
    </ligand>
</feature>
<dbReference type="AlphaFoldDB" id="A0A2P8HLJ3"/>
<dbReference type="GO" id="GO:0008270">
    <property type="term" value="F:zinc ion binding"/>
    <property type="evidence" value="ECO:0007669"/>
    <property type="project" value="UniProtKB-UniRule"/>
</dbReference>
<evidence type="ECO:0000313" key="10">
    <source>
        <dbReference type="EMBL" id="PSL47073.1"/>
    </source>
</evidence>
<feature type="binding site" evidence="9">
    <location>
        <position position="53"/>
    </location>
    <ligand>
        <name>Zn(2+)</name>
        <dbReference type="ChEBI" id="CHEBI:29105"/>
        <label>2</label>
    </ligand>
</feature>
<dbReference type="GO" id="GO:0004061">
    <property type="term" value="F:arylformamidase activity"/>
    <property type="evidence" value="ECO:0007669"/>
    <property type="project" value="UniProtKB-UniRule"/>
</dbReference>
<protein>
    <recommendedName>
        <fullName evidence="9">Kynurenine formamidase</fullName>
        <shortName evidence="9">KFA</shortName>
        <shortName evidence="9">KFase</shortName>
        <ecNumber evidence="9">3.5.1.9</ecNumber>
    </recommendedName>
    <alternativeName>
        <fullName evidence="9">Arylformamidase</fullName>
    </alternativeName>
    <alternativeName>
        <fullName evidence="9">N-formylkynurenine formamidase</fullName>
        <shortName evidence="9">FKF</shortName>
    </alternativeName>
</protein>
<dbReference type="RefSeq" id="WP_106588389.1">
    <property type="nucleotide sequence ID" value="NZ_PYAV01000005.1"/>
</dbReference>
<feature type="binding site" evidence="9">
    <location>
        <position position="170"/>
    </location>
    <ligand>
        <name>Zn(2+)</name>
        <dbReference type="ChEBI" id="CHEBI:29105"/>
        <label>2</label>
    </ligand>
</feature>
<comment type="function">
    <text evidence="1 9">Catalyzes the hydrolysis of N-formyl-L-kynurenine to L-kynurenine, the second step in the kynurenine pathway of tryptophan degradation.</text>
</comment>
<dbReference type="Pfam" id="PF04199">
    <property type="entry name" value="Cyclase"/>
    <property type="match status" value="1"/>
</dbReference>
<feature type="active site" description="Proton donor/acceptor" evidence="9">
    <location>
        <position position="57"/>
    </location>
</feature>
<sequence>MTWIDISQRLTKTTPVWPEDLSFSFALTERKADNGSVNAGELHLSAHTGTHIDAPFHIDDSGGTVDELPLSLYGGRVRVIDVSERPSVGAVDIEDLDLTDVTKVLFKTNSWKDRAQFPTHVTPLRDDIAPLLSRRGIQLVGVDTPSVDPIDSHNLPAHHALFAHNIYILEGAVLEDVAPGVYELFAFPLFIEGGDGSPVRAVLRTLS</sequence>
<reference evidence="10 11" key="1">
    <citation type="submission" date="2018-03" db="EMBL/GenBank/DDBJ databases">
        <title>Genomic Encyclopedia of Type Strains, Phase III (KMG-III): the genomes of soil and plant-associated and newly described type strains.</title>
        <authorList>
            <person name="Whitman W."/>
        </authorList>
    </citation>
    <scope>NUCLEOTIDE SEQUENCE [LARGE SCALE GENOMIC DNA]</scope>
    <source>
        <strain evidence="10 11">CGMCC 1.07653</strain>
    </source>
</reference>
<evidence type="ECO:0000256" key="9">
    <source>
        <dbReference type="HAMAP-Rule" id="MF_01969"/>
    </source>
</evidence>
<comment type="subunit">
    <text evidence="2 9">Homodimer.</text>
</comment>
<dbReference type="OrthoDB" id="9796085at2"/>
<dbReference type="EC" id="3.5.1.9" evidence="9"/>